<dbReference type="Proteomes" id="UP001186944">
    <property type="component" value="Unassembled WGS sequence"/>
</dbReference>
<dbReference type="SUPFAM" id="SSF51206">
    <property type="entry name" value="cAMP-binding domain-like"/>
    <property type="match status" value="2"/>
</dbReference>
<organism evidence="3 4">
    <name type="scientific">Pinctada imbricata</name>
    <name type="common">Atlantic pearl-oyster</name>
    <name type="synonym">Pinctada martensii</name>
    <dbReference type="NCBI Taxonomy" id="66713"/>
    <lineage>
        <taxon>Eukaryota</taxon>
        <taxon>Metazoa</taxon>
        <taxon>Spiralia</taxon>
        <taxon>Lophotrochozoa</taxon>
        <taxon>Mollusca</taxon>
        <taxon>Bivalvia</taxon>
        <taxon>Autobranchia</taxon>
        <taxon>Pteriomorphia</taxon>
        <taxon>Pterioida</taxon>
        <taxon>Pterioidea</taxon>
        <taxon>Pteriidae</taxon>
        <taxon>Pinctada</taxon>
    </lineage>
</organism>
<protein>
    <recommendedName>
        <fullName evidence="2">Cyclic nucleotide-binding domain-containing protein</fullName>
    </recommendedName>
</protein>
<dbReference type="PROSITE" id="PS50042">
    <property type="entry name" value="CNMP_BINDING_3"/>
    <property type="match status" value="1"/>
</dbReference>
<sequence length="822" mass="94684">MSSPSVPKLNLAPMRFNRLDSVEENKSSHDRSVVQSERIGKDVNPRGKRKKKKKLIKRLSRRDSMMELLREDLKNIDPLPVLKTFRPPSENDILKPDDEADGDISPFHKMAALTKDELSKRRKSCATGTFFRGRRMSSNSSDDTNDVVVSGYELKKIRMIESLQSMGFEIPKARERKFSSDEKDILERMSLTRKNSLSTRLLQAIPDKRRRNRSRSLERNKQKTPVLETELSEDSKEKLQKMLNIMNQPVSNIDKDAFSGKLGTGTLSNNDYAFETLGTFRRKIRRRKSTIATEAKRILQKPPGTRTDEELHYVKIALRNYKSIVEYPVEMQHKIASRGWYESYDTKRVIIREGHIPVCFYFVLTGSAVVSYLDGSTSTQKTVLFLHRGDSFGEQAIMTQSLRQTTVISREKIELLVMYDEDFIDIFMSGGLRDLNDPFILSLSFLKGWPLEKLAENPKKAIFSFFKRNTVLSKDSTKSDWIFVVKSGSCSVFKKLRSVDPKRKVREIAKKEWRKHIEDSIKVGASLSHEDQLTLLCEEQIKRMEQQNLSIRYYALPEINIATNAAYDDLRKQHNDMIQASQVKRAMEELKTKAADAGSVVTDPTGEEEEQKLQEQAKSYRRMSIVDLSNLVAKVCCHINFERSYSISGKDSVTTYPTIDETYETLDDYATGYDVTQERASSNGPPSTKQVDDFMDKQNDSNNLYVIVNILTKGQVFGLEDVVFDNQPGFSLVSNGAEVIMINKKFYTENLTTHQYVVLRESVWPYPSDEKLQRDLETKIRWDYQKRVNLKNVLRNNKITKMNVHDARSSLEIPPPPEDDRY</sequence>
<proteinExistence type="predicted"/>
<feature type="region of interest" description="Disordered" evidence="1">
    <location>
        <begin position="20"/>
        <end position="54"/>
    </location>
</feature>
<accession>A0AA89CB31</accession>
<evidence type="ECO:0000313" key="3">
    <source>
        <dbReference type="EMBL" id="KAK3103217.1"/>
    </source>
</evidence>
<dbReference type="Gene3D" id="2.60.120.10">
    <property type="entry name" value="Jelly Rolls"/>
    <property type="match status" value="1"/>
</dbReference>
<dbReference type="EMBL" id="VSWD01000005">
    <property type="protein sequence ID" value="KAK3103217.1"/>
    <property type="molecule type" value="Genomic_DNA"/>
</dbReference>
<comment type="caution">
    <text evidence="3">The sequence shown here is derived from an EMBL/GenBank/DDBJ whole genome shotgun (WGS) entry which is preliminary data.</text>
</comment>
<feature type="compositionally biased region" description="Basic and acidic residues" evidence="1">
    <location>
        <begin position="20"/>
        <end position="45"/>
    </location>
</feature>
<dbReference type="SMART" id="SM00100">
    <property type="entry name" value="cNMP"/>
    <property type="match status" value="1"/>
</dbReference>
<dbReference type="InterPro" id="IPR018490">
    <property type="entry name" value="cNMP-bd_dom_sf"/>
</dbReference>
<dbReference type="CDD" id="cd00038">
    <property type="entry name" value="CAP_ED"/>
    <property type="match status" value="1"/>
</dbReference>
<dbReference type="PANTHER" id="PTHR23011:SF28">
    <property type="entry name" value="CYCLIC NUCLEOTIDE-BINDING DOMAIN CONTAINING PROTEIN"/>
    <property type="match status" value="1"/>
</dbReference>
<name>A0AA89CB31_PINIB</name>
<keyword evidence="4" id="KW-1185">Reference proteome</keyword>
<evidence type="ECO:0000256" key="1">
    <source>
        <dbReference type="SAM" id="MobiDB-lite"/>
    </source>
</evidence>
<dbReference type="PANTHER" id="PTHR23011">
    <property type="entry name" value="CYCLIC NUCLEOTIDE-BINDING DOMAIN CONTAINING PROTEIN"/>
    <property type="match status" value="1"/>
</dbReference>
<dbReference type="Pfam" id="PF00027">
    <property type="entry name" value="cNMP_binding"/>
    <property type="match status" value="1"/>
</dbReference>
<feature type="region of interest" description="Disordered" evidence="1">
    <location>
        <begin position="206"/>
        <end position="232"/>
    </location>
</feature>
<dbReference type="InterPro" id="IPR014710">
    <property type="entry name" value="RmlC-like_jellyroll"/>
</dbReference>
<feature type="domain" description="Cyclic nucleotide-binding" evidence="2">
    <location>
        <begin position="344"/>
        <end position="428"/>
    </location>
</feature>
<evidence type="ECO:0000313" key="4">
    <source>
        <dbReference type="Proteomes" id="UP001186944"/>
    </source>
</evidence>
<reference evidence="3" key="1">
    <citation type="submission" date="2019-08" db="EMBL/GenBank/DDBJ databases">
        <title>The improved chromosome-level genome for the pearl oyster Pinctada fucata martensii using PacBio sequencing and Hi-C.</title>
        <authorList>
            <person name="Zheng Z."/>
        </authorList>
    </citation>
    <scope>NUCLEOTIDE SEQUENCE</scope>
    <source>
        <strain evidence="3">ZZ-2019</strain>
        <tissue evidence="3">Adductor muscle</tissue>
    </source>
</reference>
<evidence type="ECO:0000259" key="2">
    <source>
        <dbReference type="PROSITE" id="PS50042"/>
    </source>
</evidence>
<dbReference type="InterPro" id="IPR000595">
    <property type="entry name" value="cNMP-bd_dom"/>
</dbReference>
<gene>
    <name evidence="3" type="ORF">FSP39_017507</name>
</gene>
<dbReference type="AlphaFoldDB" id="A0AA89CB31"/>